<dbReference type="AlphaFoldDB" id="A0A1D8U111"/>
<sequence length="136" mass="14861">MKLIPSIKTKTASIMAITTLALGLTPVFPAGANESSEVLLAQVNQSDITGIIEDIIRARARQEFREQRQQARQQRRQAFREGVEQAVDDYTDFFNTAQTLFDDIEACAASGCPDLGTLLAEAADLVETLPEPPVLP</sequence>
<evidence type="ECO:0000313" key="2">
    <source>
        <dbReference type="EMBL" id="AOX03503.1"/>
    </source>
</evidence>
<feature type="signal peptide" evidence="1">
    <location>
        <begin position="1"/>
        <end position="32"/>
    </location>
</feature>
<accession>A0A1D8U111</accession>
<name>A0A1D8U111_9CYAN</name>
<dbReference type="RefSeq" id="WP_070395877.1">
    <property type="nucleotide sequence ID" value="NZ_CP017599.1"/>
</dbReference>
<gene>
    <name evidence="2" type="ORF">BJP34_32370</name>
</gene>
<dbReference type="STRING" id="1458985.BJP34_32370"/>
<reference evidence="3" key="1">
    <citation type="submission" date="2016-10" db="EMBL/GenBank/DDBJ databases">
        <title>Comparative genomics uncovers the prolific and rare metabolic potential of the cyanobacterial genus Moorea.</title>
        <authorList>
            <person name="Leao T."/>
            <person name="Castelao G."/>
            <person name="Korobeynikov A."/>
            <person name="Monroe E.A."/>
            <person name="Podell S."/>
            <person name="Glukhov E."/>
            <person name="Allen E."/>
            <person name="Gerwick W.H."/>
            <person name="Gerwick L."/>
        </authorList>
    </citation>
    <scope>NUCLEOTIDE SEQUENCE [LARGE SCALE GENOMIC DNA]</scope>
    <source>
        <strain evidence="3">PAL-8-15-08-1</strain>
    </source>
</reference>
<dbReference type="EMBL" id="CP017599">
    <property type="protein sequence ID" value="AOX03503.1"/>
    <property type="molecule type" value="Genomic_DNA"/>
</dbReference>
<protein>
    <submittedName>
        <fullName evidence="2">Uncharacterized protein</fullName>
    </submittedName>
</protein>
<keyword evidence="1" id="KW-0732">Signal</keyword>
<dbReference type="KEGG" id="mpro:BJP34_32370"/>
<feature type="chain" id="PRO_5009438928" evidence="1">
    <location>
        <begin position="33"/>
        <end position="136"/>
    </location>
</feature>
<evidence type="ECO:0000313" key="3">
    <source>
        <dbReference type="Proteomes" id="UP000177870"/>
    </source>
</evidence>
<proteinExistence type="predicted"/>
<organism evidence="2 3">
    <name type="scientific">Moorena producens PAL-8-15-08-1</name>
    <dbReference type="NCBI Taxonomy" id="1458985"/>
    <lineage>
        <taxon>Bacteria</taxon>
        <taxon>Bacillati</taxon>
        <taxon>Cyanobacteriota</taxon>
        <taxon>Cyanophyceae</taxon>
        <taxon>Coleofasciculales</taxon>
        <taxon>Coleofasciculaceae</taxon>
        <taxon>Moorena</taxon>
    </lineage>
</organism>
<dbReference type="Proteomes" id="UP000177870">
    <property type="component" value="Chromosome"/>
</dbReference>
<evidence type="ECO:0000256" key="1">
    <source>
        <dbReference type="SAM" id="SignalP"/>
    </source>
</evidence>